<evidence type="ECO:0000313" key="2">
    <source>
        <dbReference type="EMBL" id="MFD1644918.1"/>
    </source>
</evidence>
<proteinExistence type="predicted"/>
<keyword evidence="1" id="KW-0472">Membrane</keyword>
<name>A0ABD6DIH6_9EURY</name>
<dbReference type="Proteomes" id="UP001597034">
    <property type="component" value="Unassembled WGS sequence"/>
</dbReference>
<sequence length="112" mass="11258">MTDQRTPAPVVVAIFTTALLAFALGAFGFLNAPTPIQSVPLFIVALLLLGLVRVAALGRPAGRVGLLLVLAPIVGLSTFGAAITGDPTFLVGTGLGGTAFVSLAVSGEHFES</sequence>
<organism evidence="2 3">
    <name type="scientific">Haloarchaeobius litoreus</name>
    <dbReference type="NCBI Taxonomy" id="755306"/>
    <lineage>
        <taxon>Archaea</taxon>
        <taxon>Methanobacteriati</taxon>
        <taxon>Methanobacteriota</taxon>
        <taxon>Stenosarchaea group</taxon>
        <taxon>Halobacteria</taxon>
        <taxon>Halobacteriales</taxon>
        <taxon>Halorubellaceae</taxon>
        <taxon>Haloarchaeobius</taxon>
    </lineage>
</organism>
<feature type="transmembrane region" description="Helical" evidence="1">
    <location>
        <begin position="7"/>
        <end position="30"/>
    </location>
</feature>
<accession>A0ABD6DIH6</accession>
<dbReference type="RefSeq" id="WP_256400160.1">
    <property type="nucleotide sequence ID" value="NZ_JANHJR010000002.1"/>
</dbReference>
<dbReference type="AlphaFoldDB" id="A0ABD6DIH6"/>
<feature type="transmembrane region" description="Helical" evidence="1">
    <location>
        <begin position="36"/>
        <end position="57"/>
    </location>
</feature>
<evidence type="ECO:0000256" key="1">
    <source>
        <dbReference type="SAM" id="Phobius"/>
    </source>
</evidence>
<dbReference type="EMBL" id="JBHUDO010000001">
    <property type="protein sequence ID" value="MFD1644918.1"/>
    <property type="molecule type" value="Genomic_DNA"/>
</dbReference>
<evidence type="ECO:0000313" key="3">
    <source>
        <dbReference type="Proteomes" id="UP001597034"/>
    </source>
</evidence>
<feature type="transmembrane region" description="Helical" evidence="1">
    <location>
        <begin position="64"/>
        <end position="83"/>
    </location>
</feature>
<reference evidence="2 3" key="1">
    <citation type="journal article" date="2019" name="Int. J. Syst. Evol. Microbiol.">
        <title>The Global Catalogue of Microorganisms (GCM) 10K type strain sequencing project: providing services to taxonomists for standard genome sequencing and annotation.</title>
        <authorList>
            <consortium name="The Broad Institute Genomics Platform"/>
            <consortium name="The Broad Institute Genome Sequencing Center for Infectious Disease"/>
            <person name="Wu L."/>
            <person name="Ma J."/>
        </authorList>
    </citation>
    <scope>NUCLEOTIDE SEQUENCE [LARGE SCALE GENOMIC DNA]</scope>
    <source>
        <strain evidence="2 3">CGMCC 1.10390</strain>
    </source>
</reference>
<protein>
    <submittedName>
        <fullName evidence="2">Uncharacterized protein</fullName>
    </submittedName>
</protein>
<gene>
    <name evidence="2" type="ORF">ACFSBL_04400</name>
</gene>
<comment type="caution">
    <text evidence="2">The sequence shown here is derived from an EMBL/GenBank/DDBJ whole genome shotgun (WGS) entry which is preliminary data.</text>
</comment>
<keyword evidence="1" id="KW-1133">Transmembrane helix</keyword>
<keyword evidence="3" id="KW-1185">Reference proteome</keyword>
<feature type="transmembrane region" description="Helical" evidence="1">
    <location>
        <begin position="89"/>
        <end position="107"/>
    </location>
</feature>
<keyword evidence="1" id="KW-0812">Transmembrane</keyword>